<name>A0A084XW02_9PROT</name>
<evidence type="ECO:0000313" key="3">
    <source>
        <dbReference type="Proteomes" id="UP000019812"/>
    </source>
</evidence>
<keyword evidence="1" id="KW-0812">Transmembrane</keyword>
<proteinExistence type="predicted"/>
<dbReference type="EMBL" id="JDSS02000039">
    <property type="protein sequence ID" value="KFB66646.1"/>
    <property type="molecule type" value="Genomic_DNA"/>
</dbReference>
<evidence type="ECO:0000256" key="1">
    <source>
        <dbReference type="SAM" id="Phobius"/>
    </source>
</evidence>
<comment type="caution">
    <text evidence="2">The sequence shown here is derived from an EMBL/GenBank/DDBJ whole genome shotgun (WGS) entry which is preliminary data.</text>
</comment>
<keyword evidence="1" id="KW-1133">Transmembrane helix</keyword>
<organism evidence="2 3">
    <name type="scientific">Candidatus Accumulibacter vicinus</name>
    <dbReference type="NCBI Taxonomy" id="2954382"/>
    <lineage>
        <taxon>Bacteria</taxon>
        <taxon>Pseudomonadati</taxon>
        <taxon>Pseudomonadota</taxon>
        <taxon>Betaproteobacteria</taxon>
        <taxon>Candidatus Accumulibacter</taxon>
    </lineage>
</organism>
<dbReference type="Proteomes" id="UP000019812">
    <property type="component" value="Unassembled WGS sequence"/>
</dbReference>
<accession>A0A084XW02</accession>
<dbReference type="AlphaFoldDB" id="A0A084XW02"/>
<keyword evidence="1" id="KW-0472">Membrane</keyword>
<reference evidence="2 3" key="1">
    <citation type="submission" date="2014-07" db="EMBL/GenBank/DDBJ databases">
        <title>Expanding our view of genomic diversity in Candidatus Accumulibacter clades.</title>
        <authorList>
            <person name="Skennerton C.T."/>
            <person name="Barr J.J."/>
            <person name="Slater F.R."/>
            <person name="Bond P.L."/>
            <person name="Tyson G.W."/>
        </authorList>
    </citation>
    <scope>NUCLEOTIDE SEQUENCE [LARGE SCALE GENOMIC DNA]</scope>
    <source>
        <strain evidence="3">SK-01</strain>
    </source>
</reference>
<dbReference type="STRING" id="1457154.CAPSK01_004011"/>
<dbReference type="RefSeq" id="WP_034929662.1">
    <property type="nucleotide sequence ID" value="NZ_JDSS02000039.1"/>
</dbReference>
<feature type="transmembrane region" description="Helical" evidence="1">
    <location>
        <begin position="45"/>
        <end position="64"/>
    </location>
</feature>
<gene>
    <name evidence="2" type="ORF">CAPSK01_004011</name>
</gene>
<sequence length="66" mass="6758">MNLNFQLGEASTKRGLALVSASILAIVQMAPTAGSVTALLARPEFWLSAGGLISGLIGMFVSDVPP</sequence>
<protein>
    <submittedName>
        <fullName evidence="2">Uncharacterized protein</fullName>
    </submittedName>
</protein>
<evidence type="ECO:0000313" key="2">
    <source>
        <dbReference type="EMBL" id="KFB66646.1"/>
    </source>
</evidence>